<dbReference type="InterPro" id="IPR010994">
    <property type="entry name" value="RuvA_2-like"/>
</dbReference>
<gene>
    <name evidence="1" type="ORF">LG651_10415</name>
</gene>
<dbReference type="PANTHER" id="PTHR21180:SF32">
    <property type="entry name" value="ENDONUCLEASE_EXONUCLEASE_PHOSPHATASE FAMILY DOMAIN-CONTAINING PROTEIN 1"/>
    <property type="match status" value="1"/>
</dbReference>
<accession>A0A9X1I7F6</accession>
<dbReference type="Gene3D" id="1.10.150.280">
    <property type="entry name" value="AF1531-like domain"/>
    <property type="match status" value="1"/>
</dbReference>
<dbReference type="InterPro" id="IPR051675">
    <property type="entry name" value="Endo/Exo/Phosphatase_dom_1"/>
</dbReference>
<dbReference type="Gene3D" id="1.10.150.320">
    <property type="entry name" value="Photosystem II 12 kDa extrinsic protein"/>
    <property type="match status" value="1"/>
</dbReference>
<reference evidence="1" key="1">
    <citation type="submission" date="2021-10" db="EMBL/GenBank/DDBJ databases">
        <title>Tamlana sargassums sp. nov., and Tamlana laminarinivorans sp. nov., two new bacteria isolated from the brown alga.</title>
        <authorList>
            <person name="Li J."/>
        </authorList>
    </citation>
    <scope>NUCLEOTIDE SEQUENCE</scope>
    <source>
        <strain evidence="1">62-3</strain>
    </source>
</reference>
<dbReference type="Proteomes" id="UP001139286">
    <property type="component" value="Unassembled WGS sequence"/>
</dbReference>
<dbReference type="RefSeq" id="WP_226696064.1">
    <property type="nucleotide sequence ID" value="NZ_JAJAPX010000004.1"/>
</dbReference>
<dbReference type="SUPFAM" id="SSF47781">
    <property type="entry name" value="RuvA domain 2-like"/>
    <property type="match status" value="2"/>
</dbReference>
<dbReference type="EMBL" id="JAJAPX010000004">
    <property type="protein sequence ID" value="MCB4808662.1"/>
    <property type="molecule type" value="Genomic_DNA"/>
</dbReference>
<comment type="caution">
    <text evidence="1">The sequence shown here is derived from an EMBL/GenBank/DDBJ whole genome shotgun (WGS) entry which is preliminary data.</text>
</comment>
<organism evidence="1 2">
    <name type="scientific">Neotamlana sargassicola</name>
    <dbReference type="NCBI Taxonomy" id="2883125"/>
    <lineage>
        <taxon>Bacteria</taxon>
        <taxon>Pseudomonadati</taxon>
        <taxon>Bacteroidota</taxon>
        <taxon>Flavobacteriia</taxon>
        <taxon>Flavobacteriales</taxon>
        <taxon>Flavobacteriaceae</taxon>
        <taxon>Neotamlana</taxon>
    </lineage>
</organism>
<protein>
    <submittedName>
        <fullName evidence="1">Helix-hairpin-helix domain-containing protein</fullName>
    </submittedName>
</protein>
<dbReference type="PANTHER" id="PTHR21180">
    <property type="entry name" value="ENDONUCLEASE/EXONUCLEASE/PHOSPHATASE FAMILY DOMAIN-CONTAINING PROTEIN 1"/>
    <property type="match status" value="1"/>
</dbReference>
<keyword evidence="2" id="KW-1185">Reference proteome</keyword>
<dbReference type="AlphaFoldDB" id="A0A9X1I7F6"/>
<evidence type="ECO:0000313" key="1">
    <source>
        <dbReference type="EMBL" id="MCB4808662.1"/>
    </source>
</evidence>
<dbReference type="Pfam" id="PF12836">
    <property type="entry name" value="HHH_3"/>
    <property type="match status" value="2"/>
</dbReference>
<proteinExistence type="predicted"/>
<sequence length="290" mass="33651">MLSHFKFTKQQRNGILLLLALILGLQCAYFFIDFSAESEPINSEQYLAFQKEYDSIKKIKLELSKPKIYPFNPNYISDFKGSNLGMINEEIDRLLAFRKQGKWINTAKQFQEVTQVSDSLLNQISPYFKFPDWINKDTQPSSKLRFNKNKEEKQDLNKATAQQLQTVFGVGEVYAKRIVRFRNKFPGGFIADIQLSDVYGLKPEVIKNITKKFTVKTPRVVKKINVNTATVNDFVTVQHIDYDLANEIIAYRNALNGFKSIQDLKKVNGFPVNKFEIIELYLQTENYLNE</sequence>
<evidence type="ECO:0000313" key="2">
    <source>
        <dbReference type="Proteomes" id="UP001139286"/>
    </source>
</evidence>
<name>A0A9X1I7F6_9FLAO</name>